<dbReference type="Ensembl" id="ENSEEET00000055403.1">
    <property type="protein sequence ID" value="ENSEEEP00000063401.1"/>
    <property type="gene ID" value="ENSEEEG00000024885.1"/>
</dbReference>
<dbReference type="PROSITE" id="PS50835">
    <property type="entry name" value="IG_LIKE"/>
    <property type="match status" value="5"/>
</dbReference>
<dbReference type="FunFam" id="2.60.40.10:FF:000022">
    <property type="entry name" value="Cardiac titin"/>
    <property type="match status" value="5"/>
</dbReference>
<dbReference type="AlphaFoldDB" id="A0AAY5F2X8"/>
<dbReference type="Gene3D" id="2.60.40.10">
    <property type="entry name" value="Immunoglobulins"/>
    <property type="match status" value="6"/>
</dbReference>
<dbReference type="GO" id="GO:0030424">
    <property type="term" value="C:axon"/>
    <property type="evidence" value="ECO:0007669"/>
    <property type="project" value="TreeGrafter"/>
</dbReference>
<accession>A0AAY5F2X8</accession>
<dbReference type="GO" id="GO:0008046">
    <property type="term" value="F:axon guidance receptor activity"/>
    <property type="evidence" value="ECO:0007669"/>
    <property type="project" value="TreeGrafter"/>
</dbReference>
<dbReference type="PANTHER" id="PTHR45080">
    <property type="entry name" value="CONTACTIN 5"/>
    <property type="match status" value="1"/>
</dbReference>
<sequence length="553" mass="60527">GARLPPQIIEKPEIINVTAGDPVSFECKVKGTPELKVKWTKDGKEVMPSRQCSLSFVNNVSNIKIQSVQLDDGGIYLFEISNHISGMYFYFSLLFILHIEQIIPPAFIKSLSDMEEILGSSVKIGCSISGSHPISVEWLKDGTKLSGLLFVSTLMSFVCLSLPPQNIIAPPSFVVVPEPQAVIPNTTVRFKGTFTGTPPFTVKWFREDTELITGPSCFIGLEGLSCFIDLYAVGLSNTGTYSCQVSNDAGSVKCTTSLLVKEPPEFVQKLPATKFTKMGEPLRLECKVTGTPPLKISWYKNDTMVSDTPNMKMTFDDVMAVLEIFSTSHDDEGVYTCEAQNDAGIKSCSTTLSVKEPPTFHKAPTPPEGLKGKDASLSCELKGTVPFEITWFKDKKQLKESRKYKFVSEGHSATLHILGLEASDAGEYECKASNNVGSDTCSAMPPGFVKKLSNTTAVSGEEVTLVATVKGSEPIDVSWVQDKDHILRDSDNMKIAFVNNQVTLTVFKADSTTAGKYTCRLKNDAGVAECMANLTVLGLWRIYNCCLFLFLFS</sequence>
<dbReference type="GO" id="GO:0007156">
    <property type="term" value="P:homophilic cell adhesion via plasma membrane adhesion molecules"/>
    <property type="evidence" value="ECO:0007669"/>
    <property type="project" value="TreeGrafter"/>
</dbReference>
<evidence type="ECO:0000313" key="2">
    <source>
        <dbReference type="Ensembl" id="ENSEEEP00000063401.1"/>
    </source>
</evidence>
<dbReference type="InterPro" id="IPR050958">
    <property type="entry name" value="Cell_Adh-Cytoskel_Orgn"/>
</dbReference>
<dbReference type="Pfam" id="PF07679">
    <property type="entry name" value="I-set"/>
    <property type="match status" value="5"/>
</dbReference>
<dbReference type="InterPro" id="IPR007110">
    <property type="entry name" value="Ig-like_dom"/>
</dbReference>
<dbReference type="SUPFAM" id="SSF48726">
    <property type="entry name" value="Immunoglobulin"/>
    <property type="match status" value="6"/>
</dbReference>
<dbReference type="InterPro" id="IPR036179">
    <property type="entry name" value="Ig-like_dom_sf"/>
</dbReference>
<dbReference type="InterPro" id="IPR003599">
    <property type="entry name" value="Ig_sub"/>
</dbReference>
<reference evidence="2" key="2">
    <citation type="submission" date="2025-08" db="UniProtKB">
        <authorList>
            <consortium name="Ensembl"/>
        </authorList>
    </citation>
    <scope>IDENTIFICATION</scope>
</reference>
<dbReference type="CDD" id="cd00096">
    <property type="entry name" value="Ig"/>
    <property type="match status" value="2"/>
</dbReference>
<dbReference type="GO" id="GO:0005886">
    <property type="term" value="C:plasma membrane"/>
    <property type="evidence" value="ECO:0007669"/>
    <property type="project" value="TreeGrafter"/>
</dbReference>
<feature type="domain" description="Ig-like" evidence="1">
    <location>
        <begin position="358"/>
        <end position="442"/>
    </location>
</feature>
<dbReference type="SMART" id="SM00408">
    <property type="entry name" value="IGc2"/>
    <property type="match status" value="5"/>
</dbReference>
<evidence type="ECO:0000313" key="3">
    <source>
        <dbReference type="Proteomes" id="UP000314983"/>
    </source>
</evidence>
<name>A0AAY5F2X8_ELEEL</name>
<keyword evidence="3" id="KW-1185">Reference proteome</keyword>
<reference evidence="2 3" key="1">
    <citation type="submission" date="2020-05" db="EMBL/GenBank/DDBJ databases">
        <title>Electrophorus electricus (electric eel) genome, fEleEle1, primary haplotype.</title>
        <authorList>
            <person name="Myers G."/>
            <person name="Meyer A."/>
            <person name="Fedrigo O."/>
            <person name="Formenti G."/>
            <person name="Rhie A."/>
            <person name="Tracey A."/>
            <person name="Sims Y."/>
            <person name="Jarvis E.D."/>
        </authorList>
    </citation>
    <scope>NUCLEOTIDE SEQUENCE [LARGE SCALE GENOMIC DNA]</scope>
</reference>
<dbReference type="InterPro" id="IPR013098">
    <property type="entry name" value="Ig_I-set"/>
</dbReference>
<dbReference type="InterPro" id="IPR013783">
    <property type="entry name" value="Ig-like_fold"/>
</dbReference>
<dbReference type="GeneTree" id="ENSGT01110000267173"/>
<dbReference type="InterPro" id="IPR003598">
    <property type="entry name" value="Ig_sub2"/>
</dbReference>
<feature type="domain" description="Ig-like" evidence="1">
    <location>
        <begin position="105"/>
        <end position="259"/>
    </location>
</feature>
<dbReference type="Proteomes" id="UP000314983">
    <property type="component" value="Chromosome 2"/>
</dbReference>
<dbReference type="GO" id="GO:0050808">
    <property type="term" value="P:synapse organization"/>
    <property type="evidence" value="ECO:0007669"/>
    <property type="project" value="TreeGrafter"/>
</dbReference>
<feature type="domain" description="Ig-like" evidence="1">
    <location>
        <begin position="446"/>
        <end position="535"/>
    </location>
</feature>
<dbReference type="SMART" id="SM00409">
    <property type="entry name" value="IG"/>
    <property type="match status" value="5"/>
</dbReference>
<dbReference type="PANTHER" id="PTHR45080:SF32">
    <property type="entry name" value="MAM DOMAIN CONTAINING GLYCOSYLPHOSPHATIDYLINOSITOL ANCHOR 1"/>
    <property type="match status" value="1"/>
</dbReference>
<dbReference type="GO" id="GO:0043025">
    <property type="term" value="C:neuronal cell body"/>
    <property type="evidence" value="ECO:0007669"/>
    <property type="project" value="TreeGrafter"/>
</dbReference>
<proteinExistence type="predicted"/>
<reference evidence="2" key="3">
    <citation type="submission" date="2025-09" db="UniProtKB">
        <authorList>
            <consortium name="Ensembl"/>
        </authorList>
    </citation>
    <scope>IDENTIFICATION</scope>
</reference>
<protein>
    <recommendedName>
        <fullName evidence="1">Ig-like domain-containing protein</fullName>
    </recommendedName>
</protein>
<organism evidence="2 3">
    <name type="scientific">Electrophorus electricus</name>
    <name type="common">Electric eel</name>
    <name type="synonym">Gymnotus electricus</name>
    <dbReference type="NCBI Taxonomy" id="8005"/>
    <lineage>
        <taxon>Eukaryota</taxon>
        <taxon>Metazoa</taxon>
        <taxon>Chordata</taxon>
        <taxon>Craniata</taxon>
        <taxon>Vertebrata</taxon>
        <taxon>Euteleostomi</taxon>
        <taxon>Actinopterygii</taxon>
        <taxon>Neopterygii</taxon>
        <taxon>Teleostei</taxon>
        <taxon>Ostariophysi</taxon>
        <taxon>Gymnotiformes</taxon>
        <taxon>Gymnotoidei</taxon>
        <taxon>Gymnotidae</taxon>
        <taxon>Electrophorus</taxon>
    </lineage>
</organism>
<evidence type="ECO:0000259" key="1">
    <source>
        <dbReference type="PROSITE" id="PS50835"/>
    </source>
</evidence>
<feature type="domain" description="Ig-like" evidence="1">
    <location>
        <begin position="6"/>
        <end position="82"/>
    </location>
</feature>
<feature type="domain" description="Ig-like" evidence="1">
    <location>
        <begin position="264"/>
        <end position="353"/>
    </location>
</feature>